<dbReference type="Gene3D" id="3.40.50.300">
    <property type="entry name" value="P-loop containing nucleotide triphosphate hydrolases"/>
    <property type="match status" value="1"/>
</dbReference>
<dbReference type="InterPro" id="IPR027417">
    <property type="entry name" value="P-loop_NTPase"/>
</dbReference>
<dbReference type="AlphaFoldDB" id="A0A9P8PTH3"/>
<name>A0A9P8PTH3_9ASCO</name>
<dbReference type="SUPFAM" id="SSF52540">
    <property type="entry name" value="P-loop containing nucleoside triphosphate hydrolases"/>
    <property type="match status" value="1"/>
</dbReference>
<evidence type="ECO:0000313" key="1">
    <source>
        <dbReference type="EMBL" id="KAH3677307.1"/>
    </source>
</evidence>
<proteinExistence type="predicted"/>
<dbReference type="EMBL" id="JAEUBD010000108">
    <property type="protein sequence ID" value="KAH3677307.1"/>
    <property type="molecule type" value="Genomic_DNA"/>
</dbReference>
<protein>
    <submittedName>
        <fullName evidence="1">Uncharacterized protein</fullName>
    </submittedName>
</protein>
<organism evidence="1 2">
    <name type="scientific">Ogataea polymorpha</name>
    <dbReference type="NCBI Taxonomy" id="460523"/>
    <lineage>
        <taxon>Eukaryota</taxon>
        <taxon>Fungi</taxon>
        <taxon>Dikarya</taxon>
        <taxon>Ascomycota</taxon>
        <taxon>Saccharomycotina</taxon>
        <taxon>Pichiomycetes</taxon>
        <taxon>Pichiales</taxon>
        <taxon>Pichiaceae</taxon>
        <taxon>Ogataea</taxon>
    </lineage>
</organism>
<accession>A0A9P8PTH3</accession>
<comment type="caution">
    <text evidence="1">The sequence shown here is derived from an EMBL/GenBank/DDBJ whole genome shotgun (WGS) entry which is preliminary data.</text>
</comment>
<evidence type="ECO:0000313" key="2">
    <source>
        <dbReference type="Proteomes" id="UP000788993"/>
    </source>
</evidence>
<reference evidence="1" key="2">
    <citation type="submission" date="2021-01" db="EMBL/GenBank/DDBJ databases">
        <authorList>
            <person name="Schikora-Tamarit M.A."/>
        </authorList>
    </citation>
    <scope>NUCLEOTIDE SEQUENCE</scope>
    <source>
        <strain evidence="1">NCAIM Y.01608</strain>
    </source>
</reference>
<reference evidence="1" key="1">
    <citation type="journal article" date="2021" name="Open Biol.">
        <title>Shared evolutionary footprints suggest mitochondrial oxidative damage underlies multiple complex I losses in fungi.</title>
        <authorList>
            <person name="Schikora-Tamarit M.A."/>
            <person name="Marcet-Houben M."/>
            <person name="Nosek J."/>
            <person name="Gabaldon T."/>
        </authorList>
    </citation>
    <scope>NUCLEOTIDE SEQUENCE</scope>
    <source>
        <strain evidence="1">NCAIM Y.01608</strain>
    </source>
</reference>
<sequence>MISHDRKNLMRSTTDRPLRFALLGPHNSSKSSIVSIITNNKSLGNYYPTIQNSPTLLQFQPANPKTRTLLDINATEEDFEEMGIIGGSDISLTEPILNAVKKAQSRNTSTEYVLSKTLNYYDLDYTQLDDKLSPISSYSSPLNFSSYSSPFSSPFEQPFEKQFFRSNSNSQSAYTPPYTTPILLELIDTPGVEAEELIPFLERSLDSRLAKDVLRNLAEDNDGGLGRARVKPLIVGSGISDLNGSIDGYILCYSCIPETTLDSPPPSYCVTDDPQDNQPLKPLEVVKAIKSTLEEAWTEFLRYHHNWEVGKEYDVFSINRSLKTLWNKSKIAQTDPNATYLPPIVMVATHCAHELASPVLIEEGKKLAKQWSFPFIEIDCSFENWTNVEECVGLMIRESIESQKAAGQSGALKKSKVPAAVKPKVHIA</sequence>
<dbReference type="Proteomes" id="UP000788993">
    <property type="component" value="Unassembled WGS sequence"/>
</dbReference>
<gene>
    <name evidence="1" type="ORF">OGATHE_000781</name>
</gene>
<keyword evidence="2" id="KW-1185">Reference proteome</keyword>